<gene>
    <name evidence="2" type="ORF">BN7_1404</name>
</gene>
<feature type="transmembrane region" description="Helical" evidence="1">
    <location>
        <begin position="157"/>
        <end position="184"/>
    </location>
</feature>
<keyword evidence="3" id="KW-1185">Reference proteome</keyword>
<dbReference type="InParanoid" id="K0KA97"/>
<protein>
    <submittedName>
        <fullName evidence="2">Membrane protein</fullName>
    </submittedName>
</protein>
<sequence length="226" mass="26173">MSYPLEKKESGDLFDISDVEEESQVDQKLIEKPYYSFRFQFNYIDEWVSFPNWLIAISMEIPLILWVSFIIFLDVLVAPDAIICSVLSINLSILGIFFKKISNLQSIWWLANFNGIVVSILGLIVKIYRFAMLDIFQMIEIQLIDVGSLTGLTDDDYIWEMIITVVMILILIISLCYHLIIVYIGNYHDESLPYFTIDKDDYGLVCVSFWCGYYGEDGDEDDANIV</sequence>
<feature type="transmembrane region" description="Helical" evidence="1">
    <location>
        <begin position="107"/>
        <end position="128"/>
    </location>
</feature>
<keyword evidence="1" id="KW-0472">Membrane</keyword>
<organism evidence="2 3">
    <name type="scientific">Wickerhamomyces ciferrii (strain ATCC 14091 / BCRC 22168 / CBS 111 / JCM 3599 / NBRC 0793 / NRRL Y-1031 F-60-10)</name>
    <name type="common">Yeast</name>
    <name type="synonym">Pichia ciferrii</name>
    <dbReference type="NCBI Taxonomy" id="1206466"/>
    <lineage>
        <taxon>Eukaryota</taxon>
        <taxon>Fungi</taxon>
        <taxon>Dikarya</taxon>
        <taxon>Ascomycota</taxon>
        <taxon>Saccharomycotina</taxon>
        <taxon>Saccharomycetes</taxon>
        <taxon>Phaffomycetales</taxon>
        <taxon>Wickerhamomycetaceae</taxon>
        <taxon>Wickerhamomyces</taxon>
    </lineage>
</organism>
<name>K0KA97_WICCF</name>
<feature type="transmembrane region" description="Helical" evidence="1">
    <location>
        <begin position="78"/>
        <end position="98"/>
    </location>
</feature>
<comment type="caution">
    <text evidence="2">The sequence shown here is derived from an EMBL/GenBank/DDBJ whole genome shotgun (WGS) entry which is preliminary data.</text>
</comment>
<evidence type="ECO:0000313" key="3">
    <source>
        <dbReference type="Proteomes" id="UP000009328"/>
    </source>
</evidence>
<reference evidence="2 3" key="1">
    <citation type="journal article" date="2012" name="Eukaryot. Cell">
        <title>Draft genome sequence of Wickerhamomyces ciferrii NRRL Y-1031 F-60-10.</title>
        <authorList>
            <person name="Schneider J."/>
            <person name="Andrea H."/>
            <person name="Blom J."/>
            <person name="Jaenicke S."/>
            <person name="Ruckert C."/>
            <person name="Schorsch C."/>
            <person name="Szczepanowski R."/>
            <person name="Farwick M."/>
            <person name="Goesmann A."/>
            <person name="Puhler A."/>
            <person name="Schaffer S."/>
            <person name="Tauch A."/>
            <person name="Kohler T."/>
            <person name="Brinkrolf K."/>
        </authorList>
    </citation>
    <scope>NUCLEOTIDE SEQUENCE [LARGE SCALE GENOMIC DNA]</scope>
    <source>
        <strain evidence="3">ATCC 14091 / BCRC 22168 / CBS 111 / JCM 3599 / NBRC 0793 / NRRL Y-1031 F-60-10</strain>
    </source>
</reference>
<dbReference type="Proteomes" id="UP000009328">
    <property type="component" value="Unassembled WGS sequence"/>
</dbReference>
<keyword evidence="1" id="KW-1133">Transmembrane helix</keyword>
<keyword evidence="1" id="KW-0812">Transmembrane</keyword>
<feature type="transmembrane region" description="Helical" evidence="1">
    <location>
        <begin position="53"/>
        <end position="72"/>
    </location>
</feature>
<dbReference type="HOGENOM" id="CLU_1225603_0_0_1"/>
<dbReference type="AlphaFoldDB" id="K0KA97"/>
<evidence type="ECO:0000256" key="1">
    <source>
        <dbReference type="SAM" id="Phobius"/>
    </source>
</evidence>
<dbReference type="EMBL" id="CAIF01000029">
    <property type="protein sequence ID" value="CCH41865.1"/>
    <property type="molecule type" value="Genomic_DNA"/>
</dbReference>
<accession>K0KA97</accession>
<evidence type="ECO:0000313" key="2">
    <source>
        <dbReference type="EMBL" id="CCH41865.1"/>
    </source>
</evidence>
<proteinExistence type="predicted"/>